<proteinExistence type="inferred from homology"/>
<evidence type="ECO:0000256" key="6">
    <source>
        <dbReference type="ARBA" id="ARBA00023157"/>
    </source>
</evidence>
<dbReference type="CDD" id="cd07061">
    <property type="entry name" value="HP_HAP_like"/>
    <property type="match status" value="1"/>
</dbReference>
<evidence type="ECO:0000256" key="4">
    <source>
        <dbReference type="ARBA" id="ARBA00022729"/>
    </source>
</evidence>
<dbReference type="GO" id="GO:0003993">
    <property type="term" value="F:acid phosphatase activity"/>
    <property type="evidence" value="ECO:0007669"/>
    <property type="project" value="UniProtKB-EC"/>
</dbReference>
<protein>
    <recommendedName>
        <fullName evidence="3">acid phosphatase</fullName>
        <ecNumber evidence="3">3.1.3.2</ecNumber>
    </recommendedName>
</protein>
<comment type="similarity">
    <text evidence="2">Belongs to the histidine acid phosphatase family.</text>
</comment>
<dbReference type="AlphaFoldDB" id="A0AAW1CJA3"/>
<evidence type="ECO:0000256" key="7">
    <source>
        <dbReference type="ARBA" id="ARBA00023180"/>
    </source>
</evidence>
<dbReference type="EMBL" id="JAPXFL010000012">
    <property type="protein sequence ID" value="KAK9498604.1"/>
    <property type="molecule type" value="Genomic_DNA"/>
</dbReference>
<dbReference type="SUPFAM" id="SSF53254">
    <property type="entry name" value="Phosphoglycerate mutase-like"/>
    <property type="match status" value="1"/>
</dbReference>
<dbReference type="PANTHER" id="PTHR11567">
    <property type="entry name" value="ACID PHOSPHATASE-RELATED"/>
    <property type="match status" value="1"/>
</dbReference>
<dbReference type="EC" id="3.1.3.2" evidence="3"/>
<sequence length="432" mass="50318">MRKLFLIVLYSFVLLTHLYALNLPINIVLHLDKSSQKYLESLEPWNYINVPSKANLSTLEYVIGIFRHGNKPPTDTYEGDPYPYDDERYWPNGYSQLTKIGKKQLYSIGKKLRNRYDGFLSSEYKNEEILVKSNAVDRVYNSAALLLAGLYPPKGLYPSKEYDEYCQTEWQPIPIWEQKHDMSKIAKDPSICPRFYKLEQEIEMKINEYTYQYQDIVDYLNNCTGLGIIHLRDLFRYWNLVYFQEQEGYKRPEWTENGVMEILTNIASSTFTALLASNQEMRKLIAGPLVKQFASEIRGKILMIGGKDARIRRQKFHLEGGHGTTLNGLLPALGFEEPFVPHLGSVFLMELHSSPLGNYIQTLYLTNEEEIQLLEIPGCGYDCPVDEMLERMDKVTPMNWYAECQLSSSSNINKRIHFMFLIYVLIYLEECI</sequence>
<evidence type="ECO:0000256" key="2">
    <source>
        <dbReference type="ARBA" id="ARBA00005375"/>
    </source>
</evidence>
<dbReference type="PANTHER" id="PTHR11567:SF211">
    <property type="entry name" value="PROSTATIC ACID PHOSPHATASE"/>
    <property type="match status" value="1"/>
</dbReference>
<keyword evidence="5" id="KW-0378">Hydrolase</keyword>
<dbReference type="InterPro" id="IPR000560">
    <property type="entry name" value="His_Pase_clade-2"/>
</dbReference>
<comment type="catalytic activity">
    <reaction evidence="1">
        <text>a phosphate monoester + H2O = an alcohol + phosphate</text>
        <dbReference type="Rhea" id="RHEA:15017"/>
        <dbReference type="ChEBI" id="CHEBI:15377"/>
        <dbReference type="ChEBI" id="CHEBI:30879"/>
        <dbReference type="ChEBI" id="CHEBI:43474"/>
        <dbReference type="ChEBI" id="CHEBI:67140"/>
        <dbReference type="EC" id="3.1.3.2"/>
    </reaction>
</comment>
<evidence type="ECO:0000256" key="5">
    <source>
        <dbReference type="ARBA" id="ARBA00022801"/>
    </source>
</evidence>
<keyword evidence="6" id="KW-1015">Disulfide bond</keyword>
<keyword evidence="9" id="KW-1185">Reference proteome</keyword>
<dbReference type="Pfam" id="PF00328">
    <property type="entry name" value="His_Phos_2"/>
    <property type="match status" value="1"/>
</dbReference>
<evidence type="ECO:0000256" key="1">
    <source>
        <dbReference type="ARBA" id="ARBA00000032"/>
    </source>
</evidence>
<keyword evidence="4" id="KW-0732">Signal</keyword>
<reference evidence="8 9" key="1">
    <citation type="submission" date="2022-12" db="EMBL/GenBank/DDBJ databases">
        <title>Chromosome-level genome assembly of true bugs.</title>
        <authorList>
            <person name="Ma L."/>
            <person name="Li H."/>
        </authorList>
    </citation>
    <scope>NUCLEOTIDE SEQUENCE [LARGE SCALE GENOMIC DNA]</scope>
    <source>
        <strain evidence="8">Lab_2022b</strain>
    </source>
</reference>
<comment type="caution">
    <text evidence="8">The sequence shown here is derived from an EMBL/GenBank/DDBJ whole genome shotgun (WGS) entry which is preliminary data.</text>
</comment>
<dbReference type="InterPro" id="IPR029033">
    <property type="entry name" value="His_PPase_superfam"/>
</dbReference>
<accession>A0AAW1CJA3</accession>
<evidence type="ECO:0000313" key="9">
    <source>
        <dbReference type="Proteomes" id="UP001461498"/>
    </source>
</evidence>
<evidence type="ECO:0000256" key="3">
    <source>
        <dbReference type="ARBA" id="ARBA00012646"/>
    </source>
</evidence>
<keyword evidence="7" id="KW-0325">Glycoprotein</keyword>
<dbReference type="Proteomes" id="UP001461498">
    <property type="component" value="Unassembled WGS sequence"/>
</dbReference>
<dbReference type="Gene3D" id="3.40.50.1240">
    <property type="entry name" value="Phosphoglycerate mutase-like"/>
    <property type="match status" value="1"/>
</dbReference>
<dbReference type="InterPro" id="IPR050645">
    <property type="entry name" value="Histidine_acid_phosphatase"/>
</dbReference>
<organism evidence="8 9">
    <name type="scientific">Rhynocoris fuscipes</name>
    <dbReference type="NCBI Taxonomy" id="488301"/>
    <lineage>
        <taxon>Eukaryota</taxon>
        <taxon>Metazoa</taxon>
        <taxon>Ecdysozoa</taxon>
        <taxon>Arthropoda</taxon>
        <taxon>Hexapoda</taxon>
        <taxon>Insecta</taxon>
        <taxon>Pterygota</taxon>
        <taxon>Neoptera</taxon>
        <taxon>Paraneoptera</taxon>
        <taxon>Hemiptera</taxon>
        <taxon>Heteroptera</taxon>
        <taxon>Panheteroptera</taxon>
        <taxon>Cimicomorpha</taxon>
        <taxon>Reduviidae</taxon>
        <taxon>Harpactorinae</taxon>
        <taxon>Harpactorini</taxon>
        <taxon>Rhynocoris</taxon>
    </lineage>
</organism>
<gene>
    <name evidence="8" type="ORF">O3M35_003199</name>
</gene>
<evidence type="ECO:0000313" key="8">
    <source>
        <dbReference type="EMBL" id="KAK9498604.1"/>
    </source>
</evidence>
<name>A0AAW1CJA3_9HEMI</name>